<keyword evidence="2" id="KW-1185">Reference proteome</keyword>
<dbReference type="EMBL" id="JACRSN010000013">
    <property type="protein sequence ID" value="MBC8534175.1"/>
    <property type="molecule type" value="Genomic_DNA"/>
</dbReference>
<dbReference type="AlphaFoldDB" id="A0A926D850"/>
<sequence length="157" mass="18021">MLAIAQARDSSIPMWRKLIIDCADILKNTEVNALGKDRFLRWNNETTQYPHKKNSEDNYEIDLIPGSAITGYHAELFSLCKYYELKGKTFGALGSVIYQRAKTNIEQPYFYLGNEDEPVVKVMYQDDCCFRFLMADGTEECNIAFDDVEARLLAINP</sequence>
<evidence type="ECO:0000313" key="2">
    <source>
        <dbReference type="Proteomes" id="UP000651482"/>
    </source>
</evidence>
<dbReference type="RefSeq" id="WP_249319836.1">
    <property type="nucleotide sequence ID" value="NZ_JACRSN010000013.1"/>
</dbReference>
<name>A0A926D850_9FIRM</name>
<comment type="caution">
    <text evidence="1">The sequence shown here is derived from an EMBL/GenBank/DDBJ whole genome shotgun (WGS) entry which is preliminary data.</text>
</comment>
<gene>
    <name evidence="1" type="ORF">IAG03_09260</name>
</gene>
<dbReference type="Proteomes" id="UP000651482">
    <property type="component" value="Unassembled WGS sequence"/>
</dbReference>
<accession>A0A926D850</accession>
<evidence type="ECO:0000313" key="1">
    <source>
        <dbReference type="EMBL" id="MBC8534175.1"/>
    </source>
</evidence>
<protein>
    <submittedName>
        <fullName evidence="1">Uncharacterized protein</fullName>
    </submittedName>
</protein>
<organism evidence="1 2">
    <name type="scientific">Yeguia hominis</name>
    <dbReference type="NCBI Taxonomy" id="2763662"/>
    <lineage>
        <taxon>Bacteria</taxon>
        <taxon>Bacillati</taxon>
        <taxon>Bacillota</taxon>
        <taxon>Clostridia</taxon>
        <taxon>Eubacteriales</taxon>
        <taxon>Yeguiaceae</taxon>
        <taxon>Yeguia</taxon>
    </lineage>
</organism>
<reference evidence="1" key="1">
    <citation type="submission" date="2020-08" db="EMBL/GenBank/DDBJ databases">
        <title>Genome public.</title>
        <authorList>
            <person name="Liu C."/>
            <person name="Sun Q."/>
        </authorList>
    </citation>
    <scope>NUCLEOTIDE SEQUENCE</scope>
    <source>
        <strain evidence="1">NSJ-40</strain>
    </source>
</reference>
<proteinExistence type="predicted"/>